<accession>A0A919WB16</accession>
<feature type="transmembrane region" description="Helical" evidence="1">
    <location>
        <begin position="38"/>
        <end position="58"/>
    </location>
</feature>
<evidence type="ECO:0000313" key="2">
    <source>
        <dbReference type="EMBL" id="GIM96850.1"/>
    </source>
</evidence>
<dbReference type="AlphaFoldDB" id="A0A919WB16"/>
<feature type="transmembrane region" description="Helical" evidence="1">
    <location>
        <begin position="7"/>
        <end position="26"/>
    </location>
</feature>
<keyword evidence="3" id="KW-1185">Reference proteome</keyword>
<proteinExistence type="predicted"/>
<protein>
    <recommendedName>
        <fullName evidence="4">Cell wall-active antibiotics response LiaF-like C-terminal domain-containing protein</fullName>
    </recommendedName>
</protein>
<evidence type="ECO:0000313" key="3">
    <source>
        <dbReference type="Proteomes" id="UP000677082"/>
    </source>
</evidence>
<gene>
    <name evidence="2" type="ORF">Ato02nite_086430</name>
</gene>
<comment type="caution">
    <text evidence="2">The sequence shown here is derived from an EMBL/GenBank/DDBJ whole genome shotgun (WGS) entry which is preliminary data.</text>
</comment>
<keyword evidence="1" id="KW-0812">Transmembrane</keyword>
<feature type="transmembrane region" description="Helical" evidence="1">
    <location>
        <begin position="65"/>
        <end position="83"/>
    </location>
</feature>
<reference evidence="2 3" key="1">
    <citation type="submission" date="2021-03" db="EMBL/GenBank/DDBJ databases">
        <title>Whole genome shotgun sequence of Actinoplanes toevensis NBRC 105298.</title>
        <authorList>
            <person name="Komaki H."/>
            <person name="Tamura T."/>
        </authorList>
    </citation>
    <scope>NUCLEOTIDE SEQUENCE [LARGE SCALE GENOMIC DNA]</scope>
    <source>
        <strain evidence="2 3">NBRC 105298</strain>
    </source>
</reference>
<dbReference type="Proteomes" id="UP000677082">
    <property type="component" value="Unassembled WGS sequence"/>
</dbReference>
<name>A0A919WB16_9ACTN</name>
<dbReference type="EMBL" id="BOQN01000130">
    <property type="protein sequence ID" value="GIM96850.1"/>
    <property type="molecule type" value="Genomic_DNA"/>
</dbReference>
<dbReference type="RefSeq" id="WP_213012520.1">
    <property type="nucleotide sequence ID" value="NZ_BOQN01000130.1"/>
</dbReference>
<keyword evidence="1" id="KW-0472">Membrane</keyword>
<keyword evidence="1" id="KW-1133">Transmembrane helix</keyword>
<evidence type="ECO:0000256" key="1">
    <source>
        <dbReference type="SAM" id="Phobius"/>
    </source>
</evidence>
<sequence>MKRYGSVWLAALLVVAGLFWLLNRLAPTLDLSALAWSWWPLVMVAVGLGGAAHLRAPLGTAKGPLLFALLGLAVLAVIHNPTPASWRPALPPLVVCALGMAILIGRAVRASAPTPRPLERVLLVGLGRRIDWPVRAPSILDVRALASGSIITIPAGSTARAGRIEITALLSDVEVVVPAGWAVFVDDSRGNERLLGVPAAADAASADLQIQSLSLFGKVLVRTA</sequence>
<feature type="transmembrane region" description="Helical" evidence="1">
    <location>
        <begin position="89"/>
        <end position="108"/>
    </location>
</feature>
<evidence type="ECO:0008006" key="4">
    <source>
        <dbReference type="Google" id="ProtNLM"/>
    </source>
</evidence>
<organism evidence="2 3">
    <name type="scientific">Paractinoplanes toevensis</name>
    <dbReference type="NCBI Taxonomy" id="571911"/>
    <lineage>
        <taxon>Bacteria</taxon>
        <taxon>Bacillati</taxon>
        <taxon>Actinomycetota</taxon>
        <taxon>Actinomycetes</taxon>
        <taxon>Micromonosporales</taxon>
        <taxon>Micromonosporaceae</taxon>
        <taxon>Paractinoplanes</taxon>
    </lineage>
</organism>